<evidence type="ECO:0000256" key="1">
    <source>
        <dbReference type="SAM" id="MobiDB-lite"/>
    </source>
</evidence>
<evidence type="ECO:0000313" key="2">
    <source>
        <dbReference type="EMBL" id="GJE99533.1"/>
    </source>
</evidence>
<proteinExistence type="predicted"/>
<reference evidence="2 3" key="1">
    <citation type="submission" date="2021-08" db="EMBL/GenBank/DDBJ databases">
        <title>Draft Genome Sequence of Phanerochaete sordida strain YK-624.</title>
        <authorList>
            <person name="Mori T."/>
            <person name="Dohra H."/>
            <person name="Suzuki T."/>
            <person name="Kawagishi H."/>
            <person name="Hirai H."/>
        </authorList>
    </citation>
    <scope>NUCLEOTIDE SEQUENCE [LARGE SCALE GENOMIC DNA]</scope>
    <source>
        <strain evidence="2 3">YK-624</strain>
    </source>
</reference>
<feature type="compositionally biased region" description="Polar residues" evidence="1">
    <location>
        <begin position="260"/>
        <end position="270"/>
    </location>
</feature>
<accession>A0A9P3GR42</accession>
<dbReference type="Proteomes" id="UP000703269">
    <property type="component" value="Unassembled WGS sequence"/>
</dbReference>
<comment type="caution">
    <text evidence="2">The sequence shown here is derived from an EMBL/GenBank/DDBJ whole genome shotgun (WGS) entry which is preliminary data.</text>
</comment>
<sequence>MASPPATSVSAPIVGHELEKTLSGSVLSAVVEAAKTQSIQLPAVSNDYLMKALRPTQEQQFANDIDDARAEAELMRSFGRLVSDKIPDGSYHVLSKLRNCLHDPMLWEAVAKRASPPPFSDEVQKMLRDHSIAANGGNGKGNMQLTPVFVRLILRRYGLEQGDGPMEEWLWGAFKDIITAGEEAYIITLVSAGPVKRKLQYRRPDILQNRFDKITQEKKTTSRRTVEELLPDVKSKGNEIAQKARLMKTLNTKEHKRSQTTDATSSSTHKANVLTDHNAIGSSTSEVTFTETKALPRLVFVPRVDIEDGKKSRVVFTNGKAPSSNNI</sequence>
<keyword evidence="3" id="KW-1185">Reference proteome</keyword>
<name>A0A9P3GR42_9APHY</name>
<gene>
    <name evidence="2" type="ORF">PsYK624_158000</name>
</gene>
<dbReference type="EMBL" id="BPQB01000112">
    <property type="protein sequence ID" value="GJE99533.1"/>
    <property type="molecule type" value="Genomic_DNA"/>
</dbReference>
<organism evidence="2 3">
    <name type="scientific">Phanerochaete sordida</name>
    <dbReference type="NCBI Taxonomy" id="48140"/>
    <lineage>
        <taxon>Eukaryota</taxon>
        <taxon>Fungi</taxon>
        <taxon>Dikarya</taxon>
        <taxon>Basidiomycota</taxon>
        <taxon>Agaricomycotina</taxon>
        <taxon>Agaricomycetes</taxon>
        <taxon>Polyporales</taxon>
        <taxon>Phanerochaetaceae</taxon>
        <taxon>Phanerochaete</taxon>
    </lineage>
</organism>
<feature type="region of interest" description="Disordered" evidence="1">
    <location>
        <begin position="251"/>
        <end position="279"/>
    </location>
</feature>
<dbReference type="AlphaFoldDB" id="A0A9P3GR42"/>
<evidence type="ECO:0000313" key="3">
    <source>
        <dbReference type="Proteomes" id="UP000703269"/>
    </source>
</evidence>
<protein>
    <submittedName>
        <fullName evidence="2">Uncharacterized protein</fullName>
    </submittedName>
</protein>